<dbReference type="EMBL" id="FCOR01000003">
    <property type="protein sequence ID" value="CVK15821.1"/>
    <property type="molecule type" value="Genomic_DNA"/>
</dbReference>
<dbReference type="AlphaFoldDB" id="A0A0X3AN62"/>
<dbReference type="RefSeq" id="WP_055425044.1">
    <property type="nucleotide sequence ID" value="NZ_FCOR01000003.1"/>
</dbReference>
<dbReference type="GO" id="GO:0008654">
    <property type="term" value="P:phospholipid biosynthetic process"/>
    <property type="evidence" value="ECO:0007669"/>
    <property type="project" value="InterPro"/>
</dbReference>
<dbReference type="InterPro" id="IPR048254">
    <property type="entry name" value="CDP_ALCOHOL_P_TRANSF_CS"/>
</dbReference>
<keyword evidence="3" id="KW-0812">Transmembrane</keyword>
<reference evidence="4 5" key="1">
    <citation type="submission" date="2016-01" db="EMBL/GenBank/DDBJ databases">
        <authorList>
            <person name="McClelland M."/>
            <person name="Jain A."/>
            <person name="Saraogi P."/>
            <person name="Mendelson R."/>
            <person name="Westerman R."/>
            <person name="SanMiguel P."/>
            <person name="Csonka L."/>
        </authorList>
    </citation>
    <scope>NUCLEOTIDE SEQUENCE [LARGE SCALE GENOMIC DNA]</scope>
    <source>
        <strain evidence="4 5">R-53146</strain>
    </source>
</reference>
<feature type="transmembrane region" description="Helical" evidence="3">
    <location>
        <begin position="202"/>
        <end position="232"/>
    </location>
</feature>
<comment type="similarity">
    <text evidence="2">Belongs to the CDP-alcohol phosphatidyltransferase class-I family.</text>
</comment>
<dbReference type="OrthoDB" id="9777147at2"/>
<feature type="transmembrane region" description="Helical" evidence="3">
    <location>
        <begin position="168"/>
        <end position="190"/>
    </location>
</feature>
<feature type="transmembrane region" description="Helical" evidence="3">
    <location>
        <begin position="7"/>
        <end position="25"/>
    </location>
</feature>
<dbReference type="PROSITE" id="PS00379">
    <property type="entry name" value="CDP_ALCOHOL_P_TRANSF"/>
    <property type="match status" value="1"/>
</dbReference>
<dbReference type="PROSITE" id="PS51257">
    <property type="entry name" value="PROKAR_LIPOPROTEIN"/>
    <property type="match status" value="1"/>
</dbReference>
<dbReference type="Gene3D" id="1.20.120.1760">
    <property type="match status" value="1"/>
</dbReference>
<dbReference type="STRING" id="1586267.GCA_001418685_00654"/>
<feature type="transmembrane region" description="Helical" evidence="3">
    <location>
        <begin position="65"/>
        <end position="85"/>
    </location>
</feature>
<evidence type="ECO:0000256" key="2">
    <source>
        <dbReference type="RuleBase" id="RU003750"/>
    </source>
</evidence>
<keyword evidence="3" id="KW-0472">Membrane</keyword>
<evidence type="ECO:0000256" key="1">
    <source>
        <dbReference type="ARBA" id="ARBA00022679"/>
    </source>
</evidence>
<sequence length="248" mass="28075">MKYLPNTLTLANLLCGSIACILTIIKTPINYILILLLCSLIFDFFDGFAARLAKVSGDFGKELDSLADIVTFGVLPGLFMFTMLGGDDFYARLNNLSNGFIHNKYIVLFPFLGLLITLFSALRLAKFNLDEEQSYYFKGLPTPANTILIFSLYYLHQSHTFLLLDNCWFLLSITALSSYLLVANIPLLAFKFKNFKWKDNSLVFSFLIICIVMLIFLKISAIPLLILIYLILSIIFRKKIISNGPKTT</sequence>
<gene>
    <name evidence="4" type="ORF">Ga0061079_103131</name>
</gene>
<proteinExistence type="inferred from homology"/>
<keyword evidence="5" id="KW-1185">Reference proteome</keyword>
<dbReference type="Proteomes" id="UP000182761">
    <property type="component" value="Unassembled WGS sequence"/>
</dbReference>
<dbReference type="GO" id="GO:0016780">
    <property type="term" value="F:phosphotransferase activity, for other substituted phosphate groups"/>
    <property type="evidence" value="ECO:0007669"/>
    <property type="project" value="InterPro"/>
</dbReference>
<dbReference type="InterPro" id="IPR000462">
    <property type="entry name" value="CDP-OH_P_trans"/>
</dbReference>
<keyword evidence="1 2" id="KW-0808">Transferase</keyword>
<dbReference type="Pfam" id="PF01066">
    <property type="entry name" value="CDP-OH_P_transf"/>
    <property type="match status" value="1"/>
</dbReference>
<name>A0A0X3AN62_9FLAO</name>
<dbReference type="GO" id="GO:0016020">
    <property type="term" value="C:membrane"/>
    <property type="evidence" value="ECO:0007669"/>
    <property type="project" value="InterPro"/>
</dbReference>
<feature type="transmembrane region" description="Helical" evidence="3">
    <location>
        <begin position="105"/>
        <end position="124"/>
    </location>
</feature>
<evidence type="ECO:0000313" key="5">
    <source>
        <dbReference type="Proteomes" id="UP000182761"/>
    </source>
</evidence>
<evidence type="ECO:0000256" key="3">
    <source>
        <dbReference type="SAM" id="Phobius"/>
    </source>
</evidence>
<accession>A0A0X3AN62</accession>
<dbReference type="InterPro" id="IPR043130">
    <property type="entry name" value="CDP-OH_PTrfase_TM_dom"/>
</dbReference>
<evidence type="ECO:0000313" key="4">
    <source>
        <dbReference type="EMBL" id="CVK15821.1"/>
    </source>
</evidence>
<feature type="transmembrane region" description="Helical" evidence="3">
    <location>
        <begin position="136"/>
        <end position="156"/>
    </location>
</feature>
<organism evidence="4 5">
    <name type="scientific">Apibacter mensalis</name>
    <dbReference type="NCBI Taxonomy" id="1586267"/>
    <lineage>
        <taxon>Bacteria</taxon>
        <taxon>Pseudomonadati</taxon>
        <taxon>Bacteroidota</taxon>
        <taxon>Flavobacteriia</taxon>
        <taxon>Flavobacteriales</taxon>
        <taxon>Weeksellaceae</taxon>
        <taxon>Apibacter</taxon>
    </lineage>
</organism>
<protein>
    <submittedName>
        <fullName evidence="4">CDP-diacylglycerol---serine O-phosphatidyltransferase</fullName>
    </submittedName>
</protein>
<keyword evidence="3" id="KW-1133">Transmembrane helix</keyword>